<evidence type="ECO:0000313" key="3">
    <source>
        <dbReference type="EMBL" id="MBA5778152.1"/>
    </source>
</evidence>
<dbReference type="AlphaFoldDB" id="A0A839AGX6"/>
<accession>A0A839AGX6</accession>
<evidence type="ECO:0000313" key="2">
    <source>
        <dbReference type="EMBL" id="MBA5778070.1"/>
    </source>
</evidence>
<keyword evidence="4" id="KW-1185">Reference proteome</keyword>
<evidence type="ECO:0000259" key="1">
    <source>
        <dbReference type="Pfam" id="PF06791"/>
    </source>
</evidence>
<evidence type="ECO:0000313" key="4">
    <source>
        <dbReference type="Proteomes" id="UP000541109"/>
    </source>
</evidence>
<dbReference type="InterPro" id="IPR009628">
    <property type="entry name" value="Phage_tape_measure_N"/>
</dbReference>
<dbReference type="EMBL" id="JACFXV010000056">
    <property type="protein sequence ID" value="MBA5778152.1"/>
    <property type="molecule type" value="Genomic_DNA"/>
</dbReference>
<gene>
    <name evidence="2" type="ORF">H2509_13150</name>
    <name evidence="3" type="ORF">H2509_13560</name>
</gene>
<name>A0A839AGX6_9HYPH</name>
<protein>
    <submittedName>
        <fullName evidence="3">Phage tail length tape measure family protein</fullName>
    </submittedName>
</protein>
<comment type="caution">
    <text evidence="3">The sequence shown here is derived from an EMBL/GenBank/DDBJ whole genome shotgun (WGS) entry which is preliminary data.</text>
</comment>
<dbReference type="EMBL" id="JACFXV010000055">
    <property type="protein sequence ID" value="MBA5778070.1"/>
    <property type="molecule type" value="Genomic_DNA"/>
</dbReference>
<proteinExistence type="predicted"/>
<feature type="domain" description="Bacteriophage tail tape measure N-terminal" evidence="1">
    <location>
        <begin position="55"/>
        <end position="158"/>
    </location>
</feature>
<reference evidence="3 4" key="1">
    <citation type="submission" date="2020-07" db="EMBL/GenBank/DDBJ databases">
        <title>Stappia sp., F7233, whole genome shotgun sequencing project.</title>
        <authorList>
            <person name="Jiang S."/>
            <person name="Liu Z.W."/>
            <person name="Du Z.J."/>
        </authorList>
    </citation>
    <scope>NUCLEOTIDE SEQUENCE [LARGE SCALE GENOMIC DNA]</scope>
    <source>
        <strain evidence="3 4">F7233</strain>
    </source>
</reference>
<feature type="non-terminal residue" evidence="3">
    <location>
        <position position="334"/>
    </location>
</feature>
<dbReference type="Pfam" id="PF06791">
    <property type="entry name" value="TMP_2"/>
    <property type="match status" value="1"/>
</dbReference>
<dbReference type="Proteomes" id="UP000541109">
    <property type="component" value="Unassembled WGS sequence"/>
</dbReference>
<organism evidence="3 4">
    <name type="scientific">Stappia albiluteola</name>
    <dbReference type="NCBI Taxonomy" id="2758565"/>
    <lineage>
        <taxon>Bacteria</taxon>
        <taxon>Pseudomonadati</taxon>
        <taxon>Pseudomonadota</taxon>
        <taxon>Alphaproteobacteria</taxon>
        <taxon>Hyphomicrobiales</taxon>
        <taxon>Stappiaceae</taxon>
        <taxon>Stappia</taxon>
    </lineage>
</organism>
<sequence>MVERLGEALLDLSTSDKGFNQGIRQAQTRAEGLGQALDTVAARSQAVGTALVAGAGRAGGAVQLTTQQLANMQFQLQDIAVGLASGQSPFTVIAQQGSQIAQSFRQGTTVLQALRAVGQGLTTFLLNPLNLAVVGFGLAATAASALFSTIFDSGEDAEKRIKKQEEAVRALDEALVGTIPQLREFIKEQERLGLIQAAETSFEVLRANQIDPLREAVRDLQVEFADTVLLLQDFGAETEVLSELQSAFDRATEAAAEGKDASEDFARAQQIVFELIEQTGLPSLASFQISLNGVAERARAAAAAIAGLGSQQEALGSNPAATGVIRGLEQEIDA</sequence>
<dbReference type="RefSeq" id="WP_182166126.1">
    <property type="nucleotide sequence ID" value="NZ_JACFXV010000055.1"/>
</dbReference>